<dbReference type="SUPFAM" id="SSF50044">
    <property type="entry name" value="SH3-domain"/>
    <property type="match status" value="1"/>
</dbReference>
<name>A0A232F9W5_9HYME</name>
<evidence type="ECO:0000313" key="16">
    <source>
        <dbReference type="EMBL" id="OXU27107.1"/>
    </source>
</evidence>
<dbReference type="GO" id="GO:0005778">
    <property type="term" value="C:peroxisomal membrane"/>
    <property type="evidence" value="ECO:0007669"/>
    <property type="project" value="UniProtKB-SubCell"/>
</dbReference>
<comment type="subcellular location">
    <subcellularLocation>
        <location evidence="12">Peroxisome membrane</location>
    </subcellularLocation>
</comment>
<dbReference type="Proteomes" id="UP000215335">
    <property type="component" value="Unassembled WGS sequence"/>
</dbReference>
<reference evidence="16 17" key="1">
    <citation type="journal article" date="2017" name="Curr. Biol.">
        <title>The Evolution of Venom by Co-option of Single-Copy Genes.</title>
        <authorList>
            <person name="Martinson E.O."/>
            <person name="Mrinalini"/>
            <person name="Kelkar Y.D."/>
            <person name="Chang C.H."/>
            <person name="Werren J.H."/>
        </authorList>
    </citation>
    <scope>NUCLEOTIDE SEQUENCE [LARGE SCALE GENOMIC DNA]</scope>
    <source>
        <strain evidence="16 17">Alberta</strain>
        <tissue evidence="16">Whole body</tissue>
    </source>
</reference>
<dbReference type="PANTHER" id="PTHR19332">
    <property type="entry name" value="PEROXISOMAL MEMBRANE PROTEIN PEX13"/>
    <property type="match status" value="1"/>
</dbReference>
<comment type="caution">
    <text evidence="16">The sequence shown here is derived from an EMBL/GenBank/DDBJ whole genome shotgun (WGS) entry which is preliminary data.</text>
</comment>
<evidence type="ECO:0000256" key="1">
    <source>
        <dbReference type="ARBA" id="ARBA00006033"/>
    </source>
</evidence>
<evidence type="ECO:0000256" key="7">
    <source>
        <dbReference type="ARBA" id="ARBA00023010"/>
    </source>
</evidence>
<feature type="region of interest" description="Disordered" evidence="14">
    <location>
        <begin position="340"/>
        <end position="377"/>
    </location>
</feature>
<dbReference type="EMBL" id="NNAY01000665">
    <property type="protein sequence ID" value="OXU27107.1"/>
    <property type="molecule type" value="Genomic_DNA"/>
</dbReference>
<evidence type="ECO:0000256" key="5">
    <source>
        <dbReference type="ARBA" id="ARBA00022927"/>
    </source>
</evidence>
<feature type="compositionally biased region" description="Polar residues" evidence="14">
    <location>
        <begin position="347"/>
        <end position="370"/>
    </location>
</feature>
<proteinExistence type="inferred from homology"/>
<evidence type="ECO:0000256" key="6">
    <source>
        <dbReference type="ARBA" id="ARBA00022989"/>
    </source>
</evidence>
<evidence type="ECO:0000256" key="4">
    <source>
        <dbReference type="ARBA" id="ARBA00022692"/>
    </source>
</evidence>
<keyword evidence="3" id="KW-0813">Transport</keyword>
<dbReference type="SMART" id="SM00326">
    <property type="entry name" value="SH3"/>
    <property type="match status" value="1"/>
</dbReference>
<evidence type="ECO:0000256" key="9">
    <source>
        <dbReference type="ARBA" id="ARBA00023140"/>
    </source>
</evidence>
<feature type="domain" description="SH3" evidence="15">
    <location>
        <begin position="269"/>
        <end position="333"/>
    </location>
</feature>
<evidence type="ECO:0000256" key="14">
    <source>
        <dbReference type="SAM" id="MobiDB-lite"/>
    </source>
</evidence>
<dbReference type="PROSITE" id="PS50002">
    <property type="entry name" value="SH3"/>
    <property type="match status" value="1"/>
</dbReference>
<dbReference type="GO" id="GO:0016560">
    <property type="term" value="P:protein import into peroxisome matrix, docking"/>
    <property type="evidence" value="ECO:0007669"/>
    <property type="project" value="InterPro"/>
</dbReference>
<keyword evidence="5" id="KW-0653">Protein transport</keyword>
<keyword evidence="6" id="KW-1133">Transmembrane helix</keyword>
<dbReference type="Pfam" id="PF04088">
    <property type="entry name" value="Peroxin-13_N"/>
    <property type="match status" value="1"/>
</dbReference>
<comment type="similarity">
    <text evidence="1">Belongs to the peroxin-13 family.</text>
</comment>
<evidence type="ECO:0000256" key="8">
    <source>
        <dbReference type="ARBA" id="ARBA00023136"/>
    </source>
</evidence>
<keyword evidence="4" id="KW-0812">Transmembrane</keyword>
<dbReference type="OrthoDB" id="10037838at2759"/>
<keyword evidence="2 13" id="KW-0728">SH3 domain</keyword>
<evidence type="ECO:0000259" key="15">
    <source>
        <dbReference type="PROSITE" id="PS50002"/>
    </source>
</evidence>
<gene>
    <name evidence="16" type="ORF">TSAR_005722</name>
</gene>
<dbReference type="STRING" id="543379.A0A232F9W5"/>
<keyword evidence="7" id="KW-0811">Translocation</keyword>
<dbReference type="Pfam" id="PF14604">
    <property type="entry name" value="SH3_9"/>
    <property type="match status" value="1"/>
</dbReference>
<organism evidence="16 17">
    <name type="scientific">Trichomalopsis sarcophagae</name>
    <dbReference type="NCBI Taxonomy" id="543379"/>
    <lineage>
        <taxon>Eukaryota</taxon>
        <taxon>Metazoa</taxon>
        <taxon>Ecdysozoa</taxon>
        <taxon>Arthropoda</taxon>
        <taxon>Hexapoda</taxon>
        <taxon>Insecta</taxon>
        <taxon>Pterygota</taxon>
        <taxon>Neoptera</taxon>
        <taxon>Endopterygota</taxon>
        <taxon>Hymenoptera</taxon>
        <taxon>Apocrita</taxon>
        <taxon>Proctotrupomorpha</taxon>
        <taxon>Chalcidoidea</taxon>
        <taxon>Pteromalidae</taxon>
        <taxon>Pteromalinae</taxon>
        <taxon>Trichomalopsis</taxon>
    </lineage>
</organism>
<dbReference type="GO" id="GO:1990429">
    <property type="term" value="C:peroxisomal importomer complex"/>
    <property type="evidence" value="ECO:0007669"/>
    <property type="project" value="TreeGrafter"/>
</dbReference>
<evidence type="ECO:0000256" key="3">
    <source>
        <dbReference type="ARBA" id="ARBA00022448"/>
    </source>
</evidence>
<keyword evidence="8" id="KW-0472">Membrane</keyword>
<sequence length="396" mass="43575">MMNQQRVNVIGPTQFRNAPTVVDGIPQPMGISGVSAMGPPPVPPRRPVSSYSSYGPLGSSMGGYGYGSGWNSMGMSRYGGYGMGYGSSMYGPSYSMYGQNQWGGGPSGDVENRFVQYAEESTRPAFQSIEAMVHTFSSVTMMLESTFFAMTSSFRAILGVADNMGKLRSMLKQLLSSFALVRFMKWLYLRVKYTLGIRSQDASSEMLWRETISEVMNGSPEQSGTTSWPIFLFLSILFATPYLIHRLISNAKNINVDVNNPKDWLQNKEPVYTATALYDFTPASSEELALKTGQKVWLAPQSLQPKNLQGWWRATDSINVGLIPSTYVTVVGQLKKKSESSQSQTSNVYQPSASNATSSVIPESTESQDVSDFEKDKGESLIKSNIDIFEAKNKAN</sequence>
<dbReference type="CDD" id="cd11864">
    <property type="entry name" value="SH3_PEX13_eumet"/>
    <property type="match status" value="1"/>
</dbReference>
<dbReference type="PANTHER" id="PTHR19332:SF1">
    <property type="entry name" value="PEROXISOMAL MEMBRANE PROTEIN PEX13"/>
    <property type="match status" value="1"/>
</dbReference>
<dbReference type="Gene3D" id="2.30.30.40">
    <property type="entry name" value="SH3 Domains"/>
    <property type="match status" value="1"/>
</dbReference>
<evidence type="ECO:0000256" key="2">
    <source>
        <dbReference type="ARBA" id="ARBA00022443"/>
    </source>
</evidence>
<keyword evidence="17" id="KW-1185">Reference proteome</keyword>
<protein>
    <recommendedName>
        <fullName evidence="11">Peroxisomal membrane protein PEX13</fullName>
    </recommendedName>
    <alternativeName>
        <fullName evidence="10">Peroxin-13</fullName>
    </alternativeName>
</protein>
<dbReference type="AlphaFoldDB" id="A0A232F9W5"/>
<accession>A0A232F9W5</accession>
<evidence type="ECO:0000256" key="12">
    <source>
        <dbReference type="ARBA" id="ARBA00046271"/>
    </source>
</evidence>
<dbReference type="InterPro" id="IPR007223">
    <property type="entry name" value="Peroxin-13_N"/>
</dbReference>
<evidence type="ECO:0000256" key="13">
    <source>
        <dbReference type="PROSITE-ProRule" id="PRU00192"/>
    </source>
</evidence>
<evidence type="ECO:0000256" key="10">
    <source>
        <dbReference type="ARBA" id="ARBA00029693"/>
    </source>
</evidence>
<dbReference type="InterPro" id="IPR036028">
    <property type="entry name" value="SH3-like_dom_sf"/>
</dbReference>
<evidence type="ECO:0000313" key="17">
    <source>
        <dbReference type="Proteomes" id="UP000215335"/>
    </source>
</evidence>
<evidence type="ECO:0000256" key="11">
    <source>
        <dbReference type="ARBA" id="ARBA00034535"/>
    </source>
</evidence>
<dbReference type="InterPro" id="IPR001452">
    <property type="entry name" value="SH3_domain"/>
</dbReference>
<dbReference type="InterPro" id="IPR035463">
    <property type="entry name" value="Pex13"/>
</dbReference>
<keyword evidence="9" id="KW-0576">Peroxisome</keyword>